<organism evidence="1 2">
    <name type="scientific">Terrabacter tumescens</name>
    <dbReference type="NCBI Taxonomy" id="60443"/>
    <lineage>
        <taxon>Bacteria</taxon>
        <taxon>Bacillati</taxon>
        <taxon>Actinomycetota</taxon>
        <taxon>Actinomycetes</taxon>
        <taxon>Micrococcales</taxon>
        <taxon>Intrasporangiaceae</taxon>
        <taxon>Terrabacter</taxon>
    </lineage>
</organism>
<evidence type="ECO:0008006" key="3">
    <source>
        <dbReference type="Google" id="ProtNLM"/>
    </source>
</evidence>
<dbReference type="EMBL" id="BMNZ01000007">
    <property type="protein sequence ID" value="GGN05458.1"/>
    <property type="molecule type" value="Genomic_DNA"/>
</dbReference>
<gene>
    <name evidence="1" type="ORF">GCM10009721_36210</name>
</gene>
<proteinExistence type="predicted"/>
<dbReference type="Proteomes" id="UP000623461">
    <property type="component" value="Unassembled WGS sequence"/>
</dbReference>
<dbReference type="RefSeq" id="WP_030201875.1">
    <property type="nucleotide sequence ID" value="NZ_BMNZ01000007.1"/>
</dbReference>
<accession>A0ABQ2IAL7</accession>
<reference evidence="2" key="1">
    <citation type="journal article" date="2019" name="Int. J. Syst. Evol. Microbiol.">
        <title>The Global Catalogue of Microorganisms (GCM) 10K type strain sequencing project: providing services to taxonomists for standard genome sequencing and annotation.</title>
        <authorList>
            <consortium name="The Broad Institute Genomics Platform"/>
            <consortium name="The Broad Institute Genome Sequencing Center for Infectious Disease"/>
            <person name="Wu L."/>
            <person name="Ma J."/>
        </authorList>
    </citation>
    <scope>NUCLEOTIDE SEQUENCE [LARGE SCALE GENOMIC DNA]</scope>
    <source>
        <strain evidence="2">JCM 1365</strain>
    </source>
</reference>
<keyword evidence="2" id="KW-1185">Reference proteome</keyword>
<evidence type="ECO:0000313" key="2">
    <source>
        <dbReference type="Proteomes" id="UP000623461"/>
    </source>
</evidence>
<comment type="caution">
    <text evidence="1">The sequence shown here is derived from an EMBL/GenBank/DDBJ whole genome shotgun (WGS) entry which is preliminary data.</text>
</comment>
<evidence type="ECO:0000313" key="1">
    <source>
        <dbReference type="EMBL" id="GGN05458.1"/>
    </source>
</evidence>
<protein>
    <recommendedName>
        <fullName evidence="3">Lipoprotein</fullName>
    </recommendedName>
</protein>
<sequence length="151" mass="16082">MESQDGAGHTAYGVEMSTRVGRREVGRTPGPRAGRALLVLLVTMTALGGCASSPGDYCDVLRSVQADWKGGTAVLQDPAAAARFMTSVTEVEASAPDEVKADWASLRTLVQQFTVANPDLSGLTKRMQGFEASAKRIEVHARETCQVDLSR</sequence>
<name>A0ABQ2IAL7_9MICO</name>